<dbReference type="EMBL" id="CP037940">
    <property type="protein sequence ID" value="QBO35036.1"/>
    <property type="molecule type" value="Genomic_DNA"/>
</dbReference>
<dbReference type="Proteomes" id="UP000292886">
    <property type="component" value="Chromosome"/>
</dbReference>
<keyword evidence="1" id="KW-0732">Signal</keyword>
<dbReference type="OrthoDB" id="2339326at2"/>
<accession>A0A4P6YR12</accession>
<feature type="signal peptide" evidence="1">
    <location>
        <begin position="1"/>
        <end position="34"/>
    </location>
</feature>
<feature type="chain" id="PRO_5020219128" description="WxL domain-containing protein" evidence="1">
    <location>
        <begin position="35"/>
        <end position="743"/>
    </location>
</feature>
<evidence type="ECO:0000256" key="1">
    <source>
        <dbReference type="SAM" id="SignalP"/>
    </source>
</evidence>
<dbReference type="RefSeq" id="WP_133362116.1">
    <property type="nucleotide sequence ID" value="NZ_CP037940.1"/>
</dbReference>
<dbReference type="Gene3D" id="2.60.120.200">
    <property type="match status" value="1"/>
</dbReference>
<dbReference type="InterPro" id="IPR027994">
    <property type="entry name" value="WxL_dom"/>
</dbReference>
<name>A0A4P6YR12_9LACO</name>
<dbReference type="AlphaFoldDB" id="A0A4P6YR12"/>
<proteinExistence type="predicted"/>
<evidence type="ECO:0000313" key="4">
    <source>
        <dbReference type="Proteomes" id="UP000292886"/>
    </source>
</evidence>
<feature type="domain" description="WxL" evidence="2">
    <location>
        <begin position="511"/>
        <end position="741"/>
    </location>
</feature>
<dbReference type="SUPFAM" id="SSF49899">
    <property type="entry name" value="Concanavalin A-like lectins/glucanases"/>
    <property type="match status" value="1"/>
</dbReference>
<dbReference type="KEGG" id="wei:EQG49_00510"/>
<gene>
    <name evidence="3" type="ORF">EQG49_00510</name>
</gene>
<protein>
    <recommendedName>
        <fullName evidence="2">WxL domain-containing protein</fullName>
    </recommendedName>
</protein>
<reference evidence="4" key="1">
    <citation type="submission" date="2019-03" db="EMBL/GenBank/DDBJ databases">
        <title>Weissella sp. 26KH-42 Genome sequencing.</title>
        <authorList>
            <person name="Heo J."/>
            <person name="Kim S.-J."/>
            <person name="Kim J.-S."/>
            <person name="Hong S.-B."/>
            <person name="Kwon S.-W."/>
        </authorList>
    </citation>
    <scope>NUCLEOTIDE SEQUENCE [LARGE SCALE GENOMIC DNA]</scope>
    <source>
        <strain evidence="4">26KH-42</strain>
    </source>
</reference>
<evidence type="ECO:0000259" key="2">
    <source>
        <dbReference type="Pfam" id="PF13731"/>
    </source>
</evidence>
<dbReference type="Pfam" id="PF13731">
    <property type="entry name" value="WxL"/>
    <property type="match status" value="1"/>
</dbReference>
<dbReference type="InterPro" id="IPR013320">
    <property type="entry name" value="ConA-like_dom_sf"/>
</dbReference>
<keyword evidence="4" id="KW-1185">Reference proteome</keyword>
<organism evidence="3 4">
    <name type="scientific">Periweissella cryptocerci</name>
    <dbReference type="NCBI Taxonomy" id="2506420"/>
    <lineage>
        <taxon>Bacteria</taxon>
        <taxon>Bacillati</taxon>
        <taxon>Bacillota</taxon>
        <taxon>Bacilli</taxon>
        <taxon>Lactobacillales</taxon>
        <taxon>Lactobacillaceae</taxon>
        <taxon>Periweissella</taxon>
    </lineage>
</organism>
<sequence>MNNLKRKKTRLRGLSLALLSGIIMGATVPTLASAATTNNISTVTDFDNGVHVSDSSNTKANEMFGTSGSATSGMNGSQYVANLTSQSGKKETGAMAFNKQIDFSKDFAMSGQIGFSSTGGDGISMIFSPVNPNKIASGVSGAGLGLWGLPNSFGLVFDMYANDGTTNILGIHNYNMGDFNNDKATNASKSINATFSGSYTDGMSGVPGNGKDVKANSGGGVTGGSSVGATEQVINWRYTDNAGKLIAVDGANKNTVLGSNPGNQVASVNASLTSGYEDMNLSYNASSGLLTVSIPNNAKTAPILGLLNQTYGSNTDAKTWTIQIPDTYKTQGYSMGVVATDSDQSANNFGFKLNSYSMPTKTANVTVNGQADPATSDSSDFVYGQTKAVANVGDAITVIRDDTQLAAAKAMPGFDPNYVYLAPQVNGYVFDQPQQLIVDQDDSKNQFTLNYKKKAKLTVHYQIKGQTGYIDDTVGGAGSVNGVEGDSYNIPTPTLAGYTPDIASVTGKLSGNTTEVVTYTPLVISPLNPLAPDVAQPVQPLDGVSGDQVGNGTGGALSIDFAPSFNFGTQAIKAGKQTYYASAQQYTKGTTATTPYLQVTDHRLKQPGWKVNATLSNFKSSTGEILPVSSLKYSTDAVNVAQDSTLATQNQVGSGLGSSFTSNTLLPTVTTTVLAAKSGEGLGTFIASFGKADDLDSGQYDADGVAKRTVAKSVALNVIDGQNAKATAYDASITWTLLDTPSN</sequence>
<evidence type="ECO:0000313" key="3">
    <source>
        <dbReference type="EMBL" id="QBO35036.1"/>
    </source>
</evidence>